<evidence type="ECO:0000256" key="6">
    <source>
        <dbReference type="HAMAP-Rule" id="MF_01965"/>
    </source>
</evidence>
<dbReference type="InterPro" id="IPR029056">
    <property type="entry name" value="Ribokinase-like"/>
</dbReference>
<organism evidence="8 9">
    <name type="scientific">Gryllotalpicola daejeonensis</name>
    <dbReference type="NCBI Taxonomy" id="993087"/>
    <lineage>
        <taxon>Bacteria</taxon>
        <taxon>Bacillati</taxon>
        <taxon>Actinomycetota</taxon>
        <taxon>Actinomycetes</taxon>
        <taxon>Micrococcales</taxon>
        <taxon>Microbacteriaceae</taxon>
        <taxon>Gryllotalpicola</taxon>
    </lineage>
</organism>
<comment type="cofactor">
    <cofactor evidence="6">
        <name>Mg(2+)</name>
        <dbReference type="ChEBI" id="CHEBI:18420"/>
    </cofactor>
</comment>
<name>A0ABP7ZK32_9MICO</name>
<evidence type="ECO:0000259" key="7">
    <source>
        <dbReference type="PROSITE" id="PS51383"/>
    </source>
</evidence>
<feature type="domain" description="YjeF C-terminal" evidence="7">
    <location>
        <begin position="8"/>
        <end position="284"/>
    </location>
</feature>
<evidence type="ECO:0000256" key="3">
    <source>
        <dbReference type="ARBA" id="ARBA00022857"/>
    </source>
</evidence>
<dbReference type="Pfam" id="PF01256">
    <property type="entry name" value="Carb_kinase"/>
    <property type="match status" value="1"/>
</dbReference>
<dbReference type="SUPFAM" id="SSF53613">
    <property type="entry name" value="Ribokinase-like"/>
    <property type="match status" value="1"/>
</dbReference>
<evidence type="ECO:0000313" key="9">
    <source>
        <dbReference type="Proteomes" id="UP001415169"/>
    </source>
</evidence>
<comment type="catalytic activity">
    <reaction evidence="6">
        <text>(6S)-NADPHX + ADP = AMP + phosphate + NADPH + H(+)</text>
        <dbReference type="Rhea" id="RHEA:32235"/>
        <dbReference type="ChEBI" id="CHEBI:15378"/>
        <dbReference type="ChEBI" id="CHEBI:43474"/>
        <dbReference type="ChEBI" id="CHEBI:57783"/>
        <dbReference type="ChEBI" id="CHEBI:64076"/>
        <dbReference type="ChEBI" id="CHEBI:456215"/>
        <dbReference type="ChEBI" id="CHEBI:456216"/>
        <dbReference type="EC" id="4.2.1.136"/>
    </reaction>
</comment>
<keyword evidence="9" id="KW-1185">Reference proteome</keyword>
<feature type="binding site" evidence="6">
    <location>
        <position position="43"/>
    </location>
    <ligand>
        <name>(6S)-NADPHX</name>
        <dbReference type="ChEBI" id="CHEBI:64076"/>
    </ligand>
</feature>
<evidence type="ECO:0000256" key="5">
    <source>
        <dbReference type="ARBA" id="ARBA00023239"/>
    </source>
</evidence>
<evidence type="ECO:0000313" key="8">
    <source>
        <dbReference type="EMBL" id="GAA4161020.1"/>
    </source>
</evidence>
<dbReference type="EC" id="4.2.1.136" evidence="6"/>
<gene>
    <name evidence="6" type="primary">nnrD</name>
    <name evidence="8" type="ORF">GCM10022286_17980</name>
</gene>
<proteinExistence type="inferred from homology"/>
<evidence type="ECO:0000256" key="4">
    <source>
        <dbReference type="ARBA" id="ARBA00023027"/>
    </source>
</evidence>
<dbReference type="Proteomes" id="UP001415169">
    <property type="component" value="Unassembled WGS sequence"/>
</dbReference>
<comment type="caution">
    <text evidence="6">Lacks conserved residue(s) required for the propagation of feature annotation.</text>
</comment>
<sequence length="285" mass="29335">MAREVIDVDRDLLASWPVPEPQGSKHSRGDVLVIGGARSTPGAAQLAGLSALRVGAGRLTLGVAASVAATVAVAVPESGVLPLEETADFHVRGRSVRAFAADVAQADAVLVGPGLDEIREARRMLAALTDLVDPHSAVVLDAYALGALAARRGARRFRHPILTPNESEAEVLLGRSPRELADDTVELAERYEAVVSCMGIVADALGEAYRVREAGPGLGTSGSGDVQAGAITGFAARGCSPLQAAVWGTYLHARAGQSLAQAGMPVGYLARDLSERLPGELGALA</sequence>
<feature type="binding site" evidence="6">
    <location>
        <position position="224"/>
    </location>
    <ligand>
        <name>AMP</name>
        <dbReference type="ChEBI" id="CHEBI:456215"/>
    </ligand>
</feature>
<comment type="function">
    <text evidence="6">Catalyzes the dehydration of the S-form of NAD(P)HX at the expense of ADP, which is converted to AMP. Together with NAD(P)HX epimerase, which catalyzes the epimerization of the S- and R-forms, the enzyme allows the repair of both epimers of NAD(P)HX, a damaged form of NAD(P)H that is a result of enzymatic or heat-dependent hydration.</text>
</comment>
<comment type="subunit">
    <text evidence="6">Homotetramer.</text>
</comment>
<protein>
    <recommendedName>
        <fullName evidence="6">ADP-dependent (S)-NAD(P)H-hydrate dehydratase</fullName>
        <ecNumber evidence="6">4.2.1.136</ecNumber>
    </recommendedName>
    <alternativeName>
        <fullName evidence="6">ADP-dependent NAD(P)HX dehydratase</fullName>
    </alternativeName>
</protein>
<feature type="binding site" evidence="6">
    <location>
        <position position="225"/>
    </location>
    <ligand>
        <name>(6S)-NADPHX</name>
        <dbReference type="ChEBI" id="CHEBI:64076"/>
    </ligand>
</feature>
<evidence type="ECO:0000256" key="2">
    <source>
        <dbReference type="ARBA" id="ARBA00022840"/>
    </source>
</evidence>
<accession>A0ABP7ZK32</accession>
<dbReference type="PANTHER" id="PTHR12592">
    <property type="entry name" value="ATP-DEPENDENT (S)-NAD(P)H-HYDRATE DEHYDRATASE FAMILY MEMBER"/>
    <property type="match status" value="1"/>
</dbReference>
<comment type="similarity">
    <text evidence="6">Belongs to the NnrD/CARKD family.</text>
</comment>
<reference evidence="8" key="2">
    <citation type="submission" date="2023-12" db="EMBL/GenBank/DDBJ databases">
        <authorList>
            <person name="Sun Q."/>
            <person name="Inoue M."/>
        </authorList>
    </citation>
    <scope>NUCLEOTIDE SEQUENCE</scope>
    <source>
        <strain evidence="8">JCM 17590</strain>
    </source>
</reference>
<keyword evidence="2 6" id="KW-0067">ATP-binding</keyword>
<dbReference type="RefSeq" id="WP_344791423.1">
    <property type="nucleotide sequence ID" value="NZ_BAABBV010000001.1"/>
</dbReference>
<dbReference type="CDD" id="cd01171">
    <property type="entry name" value="YXKO-related"/>
    <property type="match status" value="1"/>
</dbReference>
<evidence type="ECO:0000256" key="1">
    <source>
        <dbReference type="ARBA" id="ARBA00022741"/>
    </source>
</evidence>
<reference evidence="8" key="1">
    <citation type="journal article" date="2014" name="Int. J. Syst. Evol. Microbiol.">
        <title>Complete genome of a new Firmicutes species belonging to the dominant human colonic microbiota ('Ruminococcus bicirculans') reveals two chromosomes and a selective capacity to utilize plant glucans.</title>
        <authorList>
            <consortium name="NISC Comparative Sequencing Program"/>
            <person name="Wegmann U."/>
            <person name="Louis P."/>
            <person name="Goesmann A."/>
            <person name="Henrissat B."/>
            <person name="Duncan S.H."/>
            <person name="Flint H.J."/>
        </authorList>
    </citation>
    <scope>NUCLEOTIDE SEQUENCE</scope>
    <source>
        <strain evidence="8">JCM 17590</strain>
    </source>
</reference>
<keyword evidence="4 6" id="KW-0520">NAD</keyword>
<dbReference type="HAMAP" id="MF_01965">
    <property type="entry name" value="NADHX_dehydratase"/>
    <property type="match status" value="1"/>
</dbReference>
<dbReference type="EMBL" id="BAABBV010000001">
    <property type="protein sequence ID" value="GAA4161020.1"/>
    <property type="molecule type" value="Genomic_DNA"/>
</dbReference>
<feature type="binding site" evidence="6">
    <location>
        <position position="114"/>
    </location>
    <ligand>
        <name>(6S)-NADPHX</name>
        <dbReference type="ChEBI" id="CHEBI:64076"/>
    </ligand>
</feature>
<comment type="caution">
    <text evidence="8">The sequence shown here is derived from an EMBL/GenBank/DDBJ whole genome shotgun (WGS) entry which is preliminary data.</text>
</comment>
<keyword evidence="5 6" id="KW-0456">Lyase</keyword>
<dbReference type="PROSITE" id="PS51383">
    <property type="entry name" value="YJEF_C_3"/>
    <property type="match status" value="1"/>
</dbReference>
<dbReference type="PANTHER" id="PTHR12592:SF0">
    <property type="entry name" value="ATP-DEPENDENT (S)-NAD(P)H-HYDRATE DEHYDRATASE"/>
    <property type="match status" value="1"/>
</dbReference>
<keyword evidence="1 6" id="KW-0547">Nucleotide-binding</keyword>
<dbReference type="Gene3D" id="3.40.1190.20">
    <property type="match status" value="1"/>
</dbReference>
<dbReference type="InterPro" id="IPR000631">
    <property type="entry name" value="CARKD"/>
</dbReference>
<comment type="catalytic activity">
    <reaction evidence="6">
        <text>(6S)-NADHX + ADP = AMP + phosphate + NADH + H(+)</text>
        <dbReference type="Rhea" id="RHEA:32223"/>
        <dbReference type="ChEBI" id="CHEBI:15378"/>
        <dbReference type="ChEBI" id="CHEBI:43474"/>
        <dbReference type="ChEBI" id="CHEBI:57945"/>
        <dbReference type="ChEBI" id="CHEBI:64074"/>
        <dbReference type="ChEBI" id="CHEBI:456215"/>
        <dbReference type="ChEBI" id="CHEBI:456216"/>
        <dbReference type="EC" id="4.2.1.136"/>
    </reaction>
</comment>
<keyword evidence="3 6" id="KW-0521">NADP</keyword>